<dbReference type="EMBL" id="CP092622">
    <property type="protein sequence ID" value="UMM24084.1"/>
    <property type="molecule type" value="Genomic_DNA"/>
</dbReference>
<dbReference type="CDD" id="cd00637">
    <property type="entry name" value="7tm_classA_rhodopsin-like"/>
    <property type="match status" value="1"/>
</dbReference>
<evidence type="ECO:0000256" key="1">
    <source>
        <dbReference type="ARBA" id="ARBA00004141"/>
    </source>
</evidence>
<evidence type="ECO:0000256" key="7">
    <source>
        <dbReference type="ARBA" id="ARBA00023224"/>
    </source>
</evidence>
<dbReference type="PROSITE" id="PS50262">
    <property type="entry name" value="G_PROTEIN_RECEP_F1_2"/>
    <property type="match status" value="1"/>
</dbReference>
<sequence>MTVVAPIPFAVLFSILTVVGIIGNVFVIYAIAGDRNMRKSVMNILLLNLAVADLANLIFTIPEWISPVFFDTYGWLLPSFMCPVCRYLECVFLFASISTQTIVCIERYIAICLPIHARHLCSRRNALITVAVSWIIVCCFAAPYAVYHTVKTTTCSNTAGKSMWWQAYKWSEFLSFYLSPCFIIIVVYTKVSRCLWCKDPTLQNETRSCLENKMSIRGAEALRTRRNVVKMLIACVAVYFLCYSPIQFMFLSKAILNVSIHPAYEYILILNALAMTCSASNPLLYTLFSTKFRRRLRDVFSCNKPDVENETKKTYLSINNTSITGPRAALRFRKLFGSRSNRKATTVHTMSIL</sequence>
<evidence type="ECO:0000313" key="14">
    <source>
        <dbReference type="Proteomes" id="UP000829354"/>
    </source>
</evidence>
<reference evidence="11 13" key="2">
    <citation type="submission" date="2022-05" db="EMBL/GenBank/DDBJ databases">
        <title>Chromosome-level reference genomes for two strains of Caenorhabditis briggsae: an improved platform for comparative genomics.</title>
        <authorList>
            <person name="Stevens L."/>
            <person name="Andersen E.C."/>
        </authorList>
    </citation>
    <scope>NUCLEOTIDE SEQUENCE [LARGE SCALE GENOMIC DNA]</scope>
    <source>
        <strain evidence="11">QX1410_ONT</strain>
        <tissue evidence="11">Whole-organism</tissue>
    </source>
</reference>
<dbReference type="Proteomes" id="UP000827892">
    <property type="component" value="Chromosome III"/>
</dbReference>
<dbReference type="SUPFAM" id="SSF81321">
    <property type="entry name" value="Family A G protein-coupled receptor-like"/>
    <property type="match status" value="1"/>
</dbReference>
<keyword evidence="2 8" id="KW-0812">Transmembrane</keyword>
<comment type="subcellular location">
    <subcellularLocation>
        <location evidence="1">Membrane</location>
        <topology evidence="1">Multi-pass membrane protein</topology>
    </subcellularLocation>
</comment>
<keyword evidence="5 9" id="KW-0472">Membrane</keyword>
<gene>
    <name evidence="11" type="ORF">L3Y34_001644</name>
    <name evidence="12" type="ORF">L5515_004489</name>
</gene>
<feature type="domain" description="G-protein coupled receptors family 1 profile" evidence="10">
    <location>
        <begin position="23"/>
        <end position="285"/>
    </location>
</feature>
<evidence type="ECO:0000256" key="9">
    <source>
        <dbReference type="SAM" id="Phobius"/>
    </source>
</evidence>
<protein>
    <recommendedName>
        <fullName evidence="10">G-protein coupled receptors family 1 profile domain-containing protein</fullName>
    </recommendedName>
</protein>
<dbReference type="InterPro" id="IPR000276">
    <property type="entry name" value="GPCR_Rhodpsn"/>
</dbReference>
<organism evidence="11 13">
    <name type="scientific">Caenorhabditis briggsae</name>
    <dbReference type="NCBI Taxonomy" id="6238"/>
    <lineage>
        <taxon>Eukaryota</taxon>
        <taxon>Metazoa</taxon>
        <taxon>Ecdysozoa</taxon>
        <taxon>Nematoda</taxon>
        <taxon>Chromadorea</taxon>
        <taxon>Rhabditida</taxon>
        <taxon>Rhabditina</taxon>
        <taxon>Rhabditomorpha</taxon>
        <taxon>Rhabditoidea</taxon>
        <taxon>Rhabditidae</taxon>
        <taxon>Peloderinae</taxon>
        <taxon>Caenorhabditis</taxon>
    </lineage>
</organism>
<keyword evidence="4 8" id="KW-0297">G-protein coupled receptor</keyword>
<dbReference type="SMART" id="SM01381">
    <property type="entry name" value="7TM_GPCR_Srsx"/>
    <property type="match status" value="1"/>
</dbReference>
<feature type="transmembrane region" description="Helical" evidence="9">
    <location>
        <begin position="86"/>
        <end position="105"/>
    </location>
</feature>
<feature type="transmembrane region" description="Helical" evidence="9">
    <location>
        <begin position="227"/>
        <end position="246"/>
    </location>
</feature>
<comment type="similarity">
    <text evidence="8">Belongs to the G-protein coupled receptor 1 family.</text>
</comment>
<feature type="transmembrane region" description="Helical" evidence="9">
    <location>
        <begin position="126"/>
        <end position="147"/>
    </location>
</feature>
<evidence type="ECO:0000259" key="10">
    <source>
        <dbReference type="PROSITE" id="PS50262"/>
    </source>
</evidence>
<feature type="transmembrane region" description="Helical" evidence="9">
    <location>
        <begin position="44"/>
        <end position="66"/>
    </location>
</feature>
<feature type="transmembrane region" description="Helical" evidence="9">
    <location>
        <begin position="167"/>
        <end position="188"/>
    </location>
</feature>
<feature type="transmembrane region" description="Helical" evidence="9">
    <location>
        <begin position="6"/>
        <end position="32"/>
    </location>
</feature>
<keyword evidence="7 8" id="KW-0807">Transducer</keyword>
<dbReference type="Pfam" id="PF00001">
    <property type="entry name" value="7tm_1"/>
    <property type="match status" value="1"/>
</dbReference>
<dbReference type="FunFam" id="1.20.1070.10:FF:000370">
    <property type="entry name" value="Neuropeptide receptor 15"/>
    <property type="match status" value="1"/>
</dbReference>
<dbReference type="InterPro" id="IPR017452">
    <property type="entry name" value="GPCR_Rhodpsn_7TM"/>
</dbReference>
<evidence type="ECO:0000256" key="5">
    <source>
        <dbReference type="ARBA" id="ARBA00023136"/>
    </source>
</evidence>
<evidence type="ECO:0000256" key="8">
    <source>
        <dbReference type="RuleBase" id="RU000688"/>
    </source>
</evidence>
<dbReference type="EMBL" id="CP090893">
    <property type="protein sequence ID" value="ULU01438.1"/>
    <property type="molecule type" value="Genomic_DNA"/>
</dbReference>
<dbReference type="Proteomes" id="UP000829354">
    <property type="component" value="Chromosome III"/>
</dbReference>
<dbReference type="AlphaFoldDB" id="A0AAE9DDH8"/>
<dbReference type="PROSITE" id="PS00237">
    <property type="entry name" value="G_PROTEIN_RECEP_F1_1"/>
    <property type="match status" value="1"/>
</dbReference>
<accession>A0AAE9DDH8</accession>
<dbReference type="PANTHER" id="PTHR45695:SF15">
    <property type="entry name" value="OPSIN RH2"/>
    <property type="match status" value="1"/>
</dbReference>
<name>A0AAE9DDH8_CAEBR</name>
<keyword evidence="3 9" id="KW-1133">Transmembrane helix</keyword>
<evidence type="ECO:0000256" key="4">
    <source>
        <dbReference type="ARBA" id="ARBA00023040"/>
    </source>
</evidence>
<keyword evidence="14" id="KW-1185">Reference proteome</keyword>
<evidence type="ECO:0000313" key="12">
    <source>
        <dbReference type="EMBL" id="UMM24084.1"/>
    </source>
</evidence>
<evidence type="ECO:0000256" key="3">
    <source>
        <dbReference type="ARBA" id="ARBA00022989"/>
    </source>
</evidence>
<evidence type="ECO:0000313" key="13">
    <source>
        <dbReference type="Proteomes" id="UP000827892"/>
    </source>
</evidence>
<dbReference type="PRINTS" id="PR00237">
    <property type="entry name" value="GPCRRHODOPSN"/>
</dbReference>
<dbReference type="GO" id="GO:0004930">
    <property type="term" value="F:G protein-coupled receptor activity"/>
    <property type="evidence" value="ECO:0007669"/>
    <property type="project" value="UniProtKB-KW"/>
</dbReference>
<evidence type="ECO:0000313" key="11">
    <source>
        <dbReference type="EMBL" id="ULU01438.1"/>
    </source>
</evidence>
<dbReference type="GO" id="GO:0016020">
    <property type="term" value="C:membrane"/>
    <property type="evidence" value="ECO:0007669"/>
    <property type="project" value="UniProtKB-SubCell"/>
</dbReference>
<evidence type="ECO:0000256" key="6">
    <source>
        <dbReference type="ARBA" id="ARBA00023170"/>
    </source>
</evidence>
<feature type="transmembrane region" description="Helical" evidence="9">
    <location>
        <begin position="266"/>
        <end position="288"/>
    </location>
</feature>
<keyword evidence="6 8" id="KW-0675">Receptor</keyword>
<dbReference type="Gene3D" id="1.20.1070.10">
    <property type="entry name" value="Rhodopsin 7-helix transmembrane proteins"/>
    <property type="match status" value="1"/>
</dbReference>
<dbReference type="PANTHER" id="PTHR45695">
    <property type="entry name" value="LEUCOKININ RECEPTOR-RELATED"/>
    <property type="match status" value="1"/>
</dbReference>
<proteinExistence type="inferred from homology"/>
<evidence type="ECO:0000256" key="2">
    <source>
        <dbReference type="ARBA" id="ARBA00022692"/>
    </source>
</evidence>
<reference evidence="12 14" key="1">
    <citation type="submission" date="2022-04" db="EMBL/GenBank/DDBJ databases">
        <title>Chromosome-level reference genomes for two strains of Caenorhabditis briggsae: an improved platform for comparative genomics.</title>
        <authorList>
            <person name="Stevens L."/>
            <person name="Andersen E."/>
        </authorList>
    </citation>
    <scope>NUCLEOTIDE SEQUENCE [LARGE SCALE GENOMIC DNA]</scope>
    <source>
        <strain evidence="12">VX34</strain>
        <tissue evidence="12">Whole-organism</tissue>
    </source>
</reference>